<evidence type="ECO:0000256" key="4">
    <source>
        <dbReference type="ARBA" id="ARBA00022679"/>
    </source>
</evidence>
<reference evidence="11" key="1">
    <citation type="submission" date="2017-06" db="EMBL/GenBank/DDBJ databases">
        <authorList>
            <person name="Varghese N."/>
            <person name="Submissions S."/>
        </authorList>
    </citation>
    <scope>NUCLEOTIDE SEQUENCE [LARGE SCALE GENOMIC DNA]</scope>
    <source>
        <strain evidence="11">DSM 46839</strain>
    </source>
</reference>
<keyword evidence="7 8" id="KW-0472">Membrane</keyword>
<feature type="transmembrane region" description="Helical" evidence="8">
    <location>
        <begin position="123"/>
        <end position="139"/>
    </location>
</feature>
<feature type="transmembrane region" description="Helical" evidence="8">
    <location>
        <begin position="217"/>
        <end position="238"/>
    </location>
</feature>
<feature type="transmembrane region" description="Helical" evidence="8">
    <location>
        <begin position="351"/>
        <end position="370"/>
    </location>
</feature>
<evidence type="ECO:0000256" key="5">
    <source>
        <dbReference type="ARBA" id="ARBA00022692"/>
    </source>
</evidence>
<evidence type="ECO:0000313" key="11">
    <source>
        <dbReference type="Proteomes" id="UP000198373"/>
    </source>
</evidence>
<feature type="transmembrane region" description="Helical" evidence="8">
    <location>
        <begin position="145"/>
        <end position="163"/>
    </location>
</feature>
<evidence type="ECO:0000256" key="2">
    <source>
        <dbReference type="ARBA" id="ARBA00022475"/>
    </source>
</evidence>
<dbReference type="PANTHER" id="PTHR33908">
    <property type="entry name" value="MANNOSYLTRANSFERASE YKCB-RELATED"/>
    <property type="match status" value="1"/>
</dbReference>
<name>A0A239CAR3_9ACTN</name>
<evidence type="ECO:0000256" key="6">
    <source>
        <dbReference type="ARBA" id="ARBA00022989"/>
    </source>
</evidence>
<evidence type="ECO:0000256" key="7">
    <source>
        <dbReference type="ARBA" id="ARBA00023136"/>
    </source>
</evidence>
<dbReference type="PANTHER" id="PTHR33908:SF11">
    <property type="entry name" value="MEMBRANE PROTEIN"/>
    <property type="match status" value="1"/>
</dbReference>
<keyword evidence="6 8" id="KW-1133">Transmembrane helix</keyword>
<evidence type="ECO:0000256" key="1">
    <source>
        <dbReference type="ARBA" id="ARBA00004651"/>
    </source>
</evidence>
<evidence type="ECO:0000259" key="9">
    <source>
        <dbReference type="Pfam" id="PF25230"/>
    </source>
</evidence>
<dbReference type="Pfam" id="PF25230">
    <property type="entry name" value="DUF7846"/>
    <property type="match status" value="1"/>
</dbReference>
<dbReference type="InterPro" id="IPR050297">
    <property type="entry name" value="LipidA_mod_glycosyltrf_83"/>
</dbReference>
<feature type="transmembrane region" description="Helical" evidence="8">
    <location>
        <begin position="313"/>
        <end position="331"/>
    </location>
</feature>
<dbReference type="Proteomes" id="UP000198373">
    <property type="component" value="Unassembled WGS sequence"/>
</dbReference>
<protein>
    <submittedName>
        <fullName evidence="10">Dolichyl-phosphate-mannose-protein mannosyltransferase</fullName>
    </submittedName>
</protein>
<dbReference type="RefSeq" id="WP_089304522.1">
    <property type="nucleotide sequence ID" value="NZ_FZOO01000002.1"/>
</dbReference>
<dbReference type="GO" id="GO:0005886">
    <property type="term" value="C:plasma membrane"/>
    <property type="evidence" value="ECO:0007669"/>
    <property type="project" value="UniProtKB-SubCell"/>
</dbReference>
<feature type="transmembrane region" description="Helical" evidence="8">
    <location>
        <begin position="377"/>
        <end position="397"/>
    </location>
</feature>
<keyword evidence="2" id="KW-1003">Cell membrane</keyword>
<feature type="domain" description="DUF7846" evidence="9">
    <location>
        <begin position="433"/>
        <end position="545"/>
    </location>
</feature>
<sequence>MTTARWRAALAVLALLAGAAAVLTNAALFPLYSLNRDDSVYVAMAELLQTGAVTLPADADAFRPWASAVVGDRVVLKYTPPWPAVIAAADLLTGSPRAALAVSAAAAAVLVALLAAEVLRDRVAAVTAGALFALSPVVVVQSGTYLPYLPALALGLAAALLLLSGARLGSTPRLVAAGVVAGVAAFARPFDALLTVAPFGIAVLLARERGGLSRPGVVVRVAAGALPVLALTLVYNALVVGGPLRLPFTVTGPQDTFGFGDRGVFPQHTSPFTPADAASGLLANLRGTPGWVAGGLVLVALAALGLGRTAGAARWAVAALAVVVPLGYLPFWGPWAMGTQWEGLVLFGPFYWLPVVVPLAVFGAAGLVRLARRRGPAAVLVAAAMVALTALAVPGPVAGHREVTAEYRAVQRVVQDAGLDDALLFLPRRGDLGFLSDSPFLQNDPALRQPVLYAAERGAADLALAARFPGRSLHRLAEDGEAPPVVQPLRVDAGAQVSLRLRLTVPAGASSAVAYLRAGDRTYRQPLDGSGEVTWTVAAPGSAAGPGAVVPAADGVLAVGLTVRSPGDDGPGDSWERRVVHRSVDGGTRVELLRPGQAWARVDGGGWAPDAVGSPVEELP</sequence>
<comment type="subcellular location">
    <subcellularLocation>
        <location evidence="1">Cell membrane</location>
        <topology evidence="1">Multi-pass membrane protein</topology>
    </subcellularLocation>
</comment>
<evidence type="ECO:0000313" key="10">
    <source>
        <dbReference type="EMBL" id="SNS16992.1"/>
    </source>
</evidence>
<evidence type="ECO:0000256" key="3">
    <source>
        <dbReference type="ARBA" id="ARBA00022676"/>
    </source>
</evidence>
<keyword evidence="11" id="KW-1185">Reference proteome</keyword>
<accession>A0A239CAR3</accession>
<keyword evidence="3 10" id="KW-0328">Glycosyltransferase</keyword>
<feature type="transmembrane region" description="Helical" evidence="8">
    <location>
        <begin position="98"/>
        <end position="116"/>
    </location>
</feature>
<dbReference type="GO" id="GO:0009103">
    <property type="term" value="P:lipopolysaccharide biosynthetic process"/>
    <property type="evidence" value="ECO:0007669"/>
    <property type="project" value="UniProtKB-ARBA"/>
</dbReference>
<dbReference type="OrthoDB" id="3204789at2"/>
<keyword evidence="4 10" id="KW-0808">Transferase</keyword>
<dbReference type="EMBL" id="FZOO01000002">
    <property type="protein sequence ID" value="SNS16992.1"/>
    <property type="molecule type" value="Genomic_DNA"/>
</dbReference>
<dbReference type="GO" id="GO:0016763">
    <property type="term" value="F:pentosyltransferase activity"/>
    <property type="evidence" value="ECO:0007669"/>
    <property type="project" value="TreeGrafter"/>
</dbReference>
<evidence type="ECO:0000256" key="8">
    <source>
        <dbReference type="SAM" id="Phobius"/>
    </source>
</evidence>
<organism evidence="10 11">
    <name type="scientific">Geodermatophilus pulveris</name>
    <dbReference type="NCBI Taxonomy" id="1564159"/>
    <lineage>
        <taxon>Bacteria</taxon>
        <taxon>Bacillati</taxon>
        <taxon>Actinomycetota</taxon>
        <taxon>Actinomycetes</taxon>
        <taxon>Geodermatophilales</taxon>
        <taxon>Geodermatophilaceae</taxon>
        <taxon>Geodermatophilus</taxon>
    </lineage>
</organism>
<keyword evidence="5 8" id="KW-0812">Transmembrane</keyword>
<dbReference type="InterPro" id="IPR057168">
    <property type="entry name" value="DUF7846"/>
</dbReference>
<feature type="transmembrane region" description="Helical" evidence="8">
    <location>
        <begin position="288"/>
        <end position="306"/>
    </location>
</feature>
<proteinExistence type="predicted"/>
<gene>
    <name evidence="10" type="ORF">SAMN06893096_102329</name>
</gene>
<dbReference type="AlphaFoldDB" id="A0A239CAR3"/>